<sequence length="324" mass="36368">MGSLPRARVQPSRPFLHTGVDYAGLIWLRTAKGRGHKAYKAFIAVFVCFSTRAVHLEAVSDYSADAFLAAFRRFISRRGMCQAVYSDQGTTFVGADSQLRALFRAGGRDSYRILGRLMDDGIRWHFNPPAAPHFGGLWEAAVKAMKHHLRRVIGKTKLTFEEVTTFLSEVEACLNSRSLQALTDDPEDLDALTPGHFIVGVPLNAIPEPSLVDVPSNRLSRWRLLQQMRDHLWQRWSQEYLQALAPRPKWWSTTGQLREGQLCLVKNENTPPCRWPLARIIRLRPGDDGQVRVVDLQTGQGELTRPVVKLVPLPSADTAEPPAA</sequence>
<dbReference type="InterPro" id="IPR036397">
    <property type="entry name" value="RNaseH_sf"/>
</dbReference>
<protein>
    <recommendedName>
        <fullName evidence="1">Integrase catalytic domain-containing protein</fullName>
    </recommendedName>
</protein>
<dbReference type="OrthoDB" id="5984724at2759"/>
<comment type="caution">
    <text evidence="2">The sequence shown here is derived from an EMBL/GenBank/DDBJ whole genome shotgun (WGS) entry which is preliminary data.</text>
</comment>
<evidence type="ECO:0000313" key="2">
    <source>
        <dbReference type="EMBL" id="KMQ87811.1"/>
    </source>
</evidence>
<dbReference type="SUPFAM" id="SSF53098">
    <property type="entry name" value="Ribonuclease H-like"/>
    <property type="match status" value="1"/>
</dbReference>
<gene>
    <name evidence="2" type="ORF">RF55_12816</name>
</gene>
<dbReference type="PANTHER" id="PTHR47331:SF1">
    <property type="entry name" value="GAG-LIKE PROTEIN"/>
    <property type="match status" value="1"/>
</dbReference>
<dbReference type="InterPro" id="IPR040676">
    <property type="entry name" value="DUF5641"/>
</dbReference>
<dbReference type="GO" id="GO:0015074">
    <property type="term" value="P:DNA integration"/>
    <property type="evidence" value="ECO:0007669"/>
    <property type="project" value="InterPro"/>
</dbReference>
<dbReference type="InterPro" id="IPR001584">
    <property type="entry name" value="Integrase_cat-core"/>
</dbReference>
<evidence type="ECO:0000259" key="1">
    <source>
        <dbReference type="PROSITE" id="PS50994"/>
    </source>
</evidence>
<dbReference type="AlphaFoldDB" id="A0A0J7KC49"/>
<dbReference type="PANTHER" id="PTHR47331">
    <property type="entry name" value="PHD-TYPE DOMAIN-CONTAINING PROTEIN"/>
    <property type="match status" value="1"/>
</dbReference>
<feature type="domain" description="Integrase catalytic" evidence="1">
    <location>
        <begin position="10"/>
        <end position="202"/>
    </location>
</feature>
<dbReference type="EMBL" id="LBMM01009892">
    <property type="protein sequence ID" value="KMQ87811.1"/>
    <property type="molecule type" value="Genomic_DNA"/>
</dbReference>
<dbReference type="GO" id="GO:0003676">
    <property type="term" value="F:nucleic acid binding"/>
    <property type="evidence" value="ECO:0007669"/>
    <property type="project" value="InterPro"/>
</dbReference>
<dbReference type="STRING" id="67767.A0A0J7KC49"/>
<dbReference type="Pfam" id="PF18701">
    <property type="entry name" value="DUF5641"/>
    <property type="match status" value="1"/>
</dbReference>
<keyword evidence="3" id="KW-1185">Reference proteome</keyword>
<organism evidence="2 3">
    <name type="scientific">Lasius niger</name>
    <name type="common">Black garden ant</name>
    <dbReference type="NCBI Taxonomy" id="67767"/>
    <lineage>
        <taxon>Eukaryota</taxon>
        <taxon>Metazoa</taxon>
        <taxon>Ecdysozoa</taxon>
        <taxon>Arthropoda</taxon>
        <taxon>Hexapoda</taxon>
        <taxon>Insecta</taxon>
        <taxon>Pterygota</taxon>
        <taxon>Neoptera</taxon>
        <taxon>Endopterygota</taxon>
        <taxon>Hymenoptera</taxon>
        <taxon>Apocrita</taxon>
        <taxon>Aculeata</taxon>
        <taxon>Formicoidea</taxon>
        <taxon>Formicidae</taxon>
        <taxon>Formicinae</taxon>
        <taxon>Lasius</taxon>
        <taxon>Lasius</taxon>
    </lineage>
</organism>
<dbReference type="Proteomes" id="UP000036403">
    <property type="component" value="Unassembled WGS sequence"/>
</dbReference>
<dbReference type="PaxDb" id="67767-A0A0J7KC49"/>
<proteinExistence type="predicted"/>
<evidence type="ECO:0000313" key="3">
    <source>
        <dbReference type="Proteomes" id="UP000036403"/>
    </source>
</evidence>
<reference evidence="2 3" key="1">
    <citation type="submission" date="2015-04" db="EMBL/GenBank/DDBJ databases">
        <title>Lasius niger genome sequencing.</title>
        <authorList>
            <person name="Konorov E.A."/>
            <person name="Nikitin M.A."/>
            <person name="Kirill M.V."/>
            <person name="Chang P."/>
        </authorList>
    </citation>
    <scope>NUCLEOTIDE SEQUENCE [LARGE SCALE GENOMIC DNA]</scope>
    <source>
        <tissue evidence="2">Whole</tissue>
    </source>
</reference>
<dbReference type="PROSITE" id="PS50994">
    <property type="entry name" value="INTEGRASE"/>
    <property type="match status" value="1"/>
</dbReference>
<dbReference type="Gene3D" id="3.30.420.10">
    <property type="entry name" value="Ribonuclease H-like superfamily/Ribonuclease H"/>
    <property type="match status" value="1"/>
</dbReference>
<accession>A0A0J7KC49</accession>
<dbReference type="InterPro" id="IPR012337">
    <property type="entry name" value="RNaseH-like_sf"/>
</dbReference>
<name>A0A0J7KC49_LASNI</name>